<dbReference type="Pfam" id="PF02620">
    <property type="entry name" value="YceD"/>
    <property type="match status" value="1"/>
</dbReference>
<evidence type="ECO:0000256" key="2">
    <source>
        <dbReference type="ARBA" id="ARBA00010740"/>
    </source>
</evidence>
<evidence type="ECO:0000256" key="4">
    <source>
        <dbReference type="ARBA" id="ARBA00022517"/>
    </source>
</evidence>
<dbReference type="InterPro" id="IPR039255">
    <property type="entry name" value="YceD_bac"/>
</dbReference>
<dbReference type="InterPro" id="IPR003772">
    <property type="entry name" value="YceD"/>
</dbReference>
<sequence>MKLSNSLPAQLKLFNFAKKEVSLSGQYQISDLPRISEIASNKTDKININLSFYLDNDKTPCIDGIISLDIVLICQRCLEELNISLKVRFNLAFVRNEKQGEELDSNYEIYVTEEDELATHDLISDEILLSIPMVPTHDYDCIKEINEQEIVEGKSENPFAILKKIKIADGGKE</sequence>
<protein>
    <recommendedName>
        <fullName evidence="3">Large ribosomal RNA subunit accumulation protein YceD</fullName>
    </recommendedName>
    <alternativeName>
        <fullName evidence="5">23S rRNA accumulation protein YceD</fullName>
    </alternativeName>
</protein>
<evidence type="ECO:0000313" key="6">
    <source>
        <dbReference type="EMBL" id="SVC98837.1"/>
    </source>
</evidence>
<dbReference type="AlphaFoldDB" id="A0A382RP26"/>
<organism evidence="6">
    <name type="scientific">marine metagenome</name>
    <dbReference type="NCBI Taxonomy" id="408172"/>
    <lineage>
        <taxon>unclassified sequences</taxon>
        <taxon>metagenomes</taxon>
        <taxon>ecological metagenomes</taxon>
    </lineage>
</organism>
<dbReference type="PANTHER" id="PTHR38099">
    <property type="entry name" value="LARGE RIBOSOMAL RNA SUBUNIT ACCUMULATION PROTEIN YCED"/>
    <property type="match status" value="1"/>
</dbReference>
<gene>
    <name evidence="6" type="ORF">METZ01_LOCUS351691</name>
</gene>
<comment type="similarity">
    <text evidence="2">Belongs to the DUF177 domain family.</text>
</comment>
<evidence type="ECO:0000256" key="3">
    <source>
        <dbReference type="ARBA" id="ARBA00015716"/>
    </source>
</evidence>
<keyword evidence="4" id="KW-0690">Ribosome biogenesis</keyword>
<reference evidence="6" key="1">
    <citation type="submission" date="2018-05" db="EMBL/GenBank/DDBJ databases">
        <authorList>
            <person name="Lanie J.A."/>
            <person name="Ng W.-L."/>
            <person name="Kazmierczak K.M."/>
            <person name="Andrzejewski T.M."/>
            <person name="Davidsen T.M."/>
            <person name="Wayne K.J."/>
            <person name="Tettelin H."/>
            <person name="Glass J.I."/>
            <person name="Rusch D."/>
            <person name="Podicherti R."/>
            <person name="Tsui H.-C.T."/>
            <person name="Winkler M.E."/>
        </authorList>
    </citation>
    <scope>NUCLEOTIDE SEQUENCE</scope>
</reference>
<name>A0A382RP26_9ZZZZ</name>
<comment type="function">
    <text evidence="1">Plays a role in synthesis, processing and/or stability of 23S rRNA.</text>
</comment>
<dbReference type="EMBL" id="UINC01122803">
    <property type="protein sequence ID" value="SVC98837.1"/>
    <property type="molecule type" value="Genomic_DNA"/>
</dbReference>
<dbReference type="PANTHER" id="PTHR38099:SF1">
    <property type="entry name" value="LARGE RIBOSOMAL RNA SUBUNIT ACCUMULATION PROTEIN YCED"/>
    <property type="match status" value="1"/>
</dbReference>
<accession>A0A382RP26</accession>
<proteinExistence type="inferred from homology"/>
<dbReference type="GO" id="GO:0005829">
    <property type="term" value="C:cytosol"/>
    <property type="evidence" value="ECO:0007669"/>
    <property type="project" value="TreeGrafter"/>
</dbReference>
<evidence type="ECO:0000256" key="5">
    <source>
        <dbReference type="ARBA" id="ARBA00031841"/>
    </source>
</evidence>
<evidence type="ECO:0000256" key="1">
    <source>
        <dbReference type="ARBA" id="ARBA00002868"/>
    </source>
</evidence>
<dbReference type="GO" id="GO:0042254">
    <property type="term" value="P:ribosome biogenesis"/>
    <property type="evidence" value="ECO:0007669"/>
    <property type="project" value="UniProtKB-KW"/>
</dbReference>